<organism evidence="1 2">
    <name type="scientific">Hepatospora eriocheir</name>
    <dbReference type="NCBI Taxonomy" id="1081669"/>
    <lineage>
        <taxon>Eukaryota</taxon>
        <taxon>Fungi</taxon>
        <taxon>Fungi incertae sedis</taxon>
        <taxon>Microsporidia</taxon>
        <taxon>Hepatosporidae</taxon>
        <taxon>Hepatospora</taxon>
    </lineage>
</organism>
<comment type="caution">
    <text evidence="1">The sequence shown here is derived from an EMBL/GenBank/DDBJ whole genome shotgun (WGS) entry which is preliminary data.</text>
</comment>
<dbReference type="EMBL" id="LTAI01001392">
    <property type="protein sequence ID" value="ORD95449.1"/>
    <property type="molecule type" value="Genomic_DNA"/>
</dbReference>
<dbReference type="VEuPathDB" id="MicrosporidiaDB:A0H76_796"/>
<dbReference type="AlphaFoldDB" id="A0A1X0Q6R8"/>
<dbReference type="Proteomes" id="UP000192501">
    <property type="component" value="Unassembled WGS sequence"/>
</dbReference>
<evidence type="ECO:0000313" key="2">
    <source>
        <dbReference type="Proteomes" id="UP000192501"/>
    </source>
</evidence>
<name>A0A1X0Q6R8_9MICR</name>
<reference evidence="1 2" key="1">
    <citation type="journal article" date="2017" name="Environ. Microbiol.">
        <title>Decay of the glycolytic pathway and adaptation to intranuclear parasitism within Enterocytozoonidae microsporidia.</title>
        <authorList>
            <person name="Wiredu Boakye D."/>
            <person name="Jaroenlak P."/>
            <person name="Prachumwat A."/>
            <person name="Williams T.A."/>
            <person name="Bateman K.S."/>
            <person name="Itsathitphaisarn O."/>
            <person name="Sritunyalucksana K."/>
            <person name="Paszkiewicz K.H."/>
            <person name="Moore K.A."/>
            <person name="Stentiford G.D."/>
            <person name="Williams B.A."/>
        </authorList>
    </citation>
    <scope>NUCLEOTIDE SEQUENCE [LARGE SCALE GENOMIC DNA]</scope>
    <source>
        <strain evidence="2">canceri</strain>
    </source>
</reference>
<proteinExistence type="predicted"/>
<evidence type="ECO:0000313" key="1">
    <source>
        <dbReference type="EMBL" id="ORD95449.1"/>
    </source>
</evidence>
<gene>
    <name evidence="1" type="ORF">A0H76_796</name>
</gene>
<sequence length="93" mass="10079">MSVSVFVLSDLDLTSGLKPDHDAVTFLTFILLELYFCTSSIKNCISSLFGFCLKFNSPLISVEPATNLSFHGIKNIILLSSVHVSTSPMPLGP</sequence>
<accession>A0A1X0Q6R8</accession>
<protein>
    <submittedName>
        <fullName evidence="1">Uncharacterized protein</fullName>
    </submittedName>
</protein>